<name>A0A1H4I3V6_9MICO</name>
<feature type="region of interest" description="Disordered" evidence="1">
    <location>
        <begin position="37"/>
        <end position="57"/>
    </location>
</feature>
<feature type="region of interest" description="Disordered" evidence="1">
    <location>
        <begin position="95"/>
        <end position="121"/>
    </location>
</feature>
<organism evidence="2 3">
    <name type="scientific">Microbacterium hydrocarbonoxydans</name>
    <dbReference type="NCBI Taxonomy" id="273678"/>
    <lineage>
        <taxon>Bacteria</taxon>
        <taxon>Bacillati</taxon>
        <taxon>Actinomycetota</taxon>
        <taxon>Actinomycetes</taxon>
        <taxon>Micrococcales</taxon>
        <taxon>Microbacteriaceae</taxon>
        <taxon>Microbacterium</taxon>
    </lineage>
</organism>
<keyword evidence="3" id="KW-1185">Reference proteome</keyword>
<gene>
    <name evidence="2" type="ORF">SAMN04489807_0022</name>
</gene>
<reference evidence="3" key="1">
    <citation type="submission" date="2016-10" db="EMBL/GenBank/DDBJ databases">
        <authorList>
            <person name="Varghese N."/>
            <person name="Submissions S."/>
        </authorList>
    </citation>
    <scope>NUCLEOTIDE SEQUENCE [LARGE SCALE GENOMIC DNA]</scope>
    <source>
        <strain evidence="3">DSM 16089</strain>
    </source>
</reference>
<proteinExistence type="predicted"/>
<dbReference type="EMBL" id="FNSQ01000002">
    <property type="protein sequence ID" value="SEB28764.1"/>
    <property type="molecule type" value="Genomic_DNA"/>
</dbReference>
<evidence type="ECO:0000313" key="2">
    <source>
        <dbReference type="EMBL" id="SEB28764.1"/>
    </source>
</evidence>
<dbReference type="AlphaFoldDB" id="A0A1H4I3V6"/>
<accession>A0A1H4I3V6</accession>
<evidence type="ECO:0000256" key="1">
    <source>
        <dbReference type="SAM" id="MobiDB-lite"/>
    </source>
</evidence>
<sequence>MRRQEVGNLVMPARTTPGESCCQLPRRGSCPRRQQAACNGHDATPTTIRPRGSHGCCGRKVPDSASRALPTQPRFHRTAVAQTCRCVPLASRLERRRSRPTSAIGNPARASDPPSASERRTPRKWLRPHLCYLPAEIEPHQLVALELRLTPYVATGATPEVLRPREKVACALRYSNLHRVDDRPIQTAETSVDRCERDAIRVAGCGTMIARHPVQLRALRESSPCDQPCNLSWLHHHSKEGGVPE</sequence>
<evidence type="ECO:0000313" key="3">
    <source>
        <dbReference type="Proteomes" id="UP000183750"/>
    </source>
</evidence>
<protein>
    <submittedName>
        <fullName evidence="2">Uncharacterized protein</fullName>
    </submittedName>
</protein>
<dbReference type="Proteomes" id="UP000183750">
    <property type="component" value="Unassembled WGS sequence"/>
</dbReference>